<evidence type="ECO:0000313" key="2">
    <source>
        <dbReference type="EMBL" id="GJT73511.1"/>
    </source>
</evidence>
<keyword evidence="3" id="KW-1185">Reference proteome</keyword>
<organism evidence="2 3">
    <name type="scientific">Tanacetum coccineum</name>
    <dbReference type="NCBI Taxonomy" id="301880"/>
    <lineage>
        <taxon>Eukaryota</taxon>
        <taxon>Viridiplantae</taxon>
        <taxon>Streptophyta</taxon>
        <taxon>Embryophyta</taxon>
        <taxon>Tracheophyta</taxon>
        <taxon>Spermatophyta</taxon>
        <taxon>Magnoliopsida</taxon>
        <taxon>eudicotyledons</taxon>
        <taxon>Gunneridae</taxon>
        <taxon>Pentapetalae</taxon>
        <taxon>asterids</taxon>
        <taxon>campanulids</taxon>
        <taxon>Asterales</taxon>
        <taxon>Asteraceae</taxon>
        <taxon>Asteroideae</taxon>
        <taxon>Anthemideae</taxon>
        <taxon>Anthemidinae</taxon>
        <taxon>Tanacetum</taxon>
    </lineage>
</organism>
<feature type="compositionally biased region" description="Acidic residues" evidence="1">
    <location>
        <begin position="23"/>
        <end position="36"/>
    </location>
</feature>
<name>A0ABQ5GE92_9ASTR</name>
<reference evidence="2" key="1">
    <citation type="journal article" date="2022" name="Int. J. Mol. Sci.">
        <title>Draft Genome of Tanacetum Coccineum: Genomic Comparison of Closely Related Tanacetum-Family Plants.</title>
        <authorList>
            <person name="Yamashiro T."/>
            <person name="Shiraishi A."/>
            <person name="Nakayama K."/>
            <person name="Satake H."/>
        </authorList>
    </citation>
    <scope>NUCLEOTIDE SEQUENCE</scope>
</reference>
<feature type="region of interest" description="Disordered" evidence="1">
    <location>
        <begin position="1"/>
        <end position="73"/>
    </location>
</feature>
<evidence type="ECO:0000256" key="1">
    <source>
        <dbReference type="SAM" id="MobiDB-lite"/>
    </source>
</evidence>
<protein>
    <submittedName>
        <fullName evidence="2">Uncharacterized protein</fullName>
    </submittedName>
</protein>
<comment type="caution">
    <text evidence="2">The sequence shown here is derived from an EMBL/GenBank/DDBJ whole genome shotgun (WGS) entry which is preliminary data.</text>
</comment>
<evidence type="ECO:0000313" key="3">
    <source>
        <dbReference type="Proteomes" id="UP001151760"/>
    </source>
</evidence>
<dbReference type="EMBL" id="BQNB010018358">
    <property type="protein sequence ID" value="GJT73511.1"/>
    <property type="molecule type" value="Genomic_DNA"/>
</dbReference>
<reference evidence="2" key="2">
    <citation type="submission" date="2022-01" db="EMBL/GenBank/DDBJ databases">
        <authorList>
            <person name="Yamashiro T."/>
            <person name="Shiraishi A."/>
            <person name="Satake H."/>
            <person name="Nakayama K."/>
        </authorList>
    </citation>
    <scope>NUCLEOTIDE SEQUENCE</scope>
</reference>
<dbReference type="Proteomes" id="UP001151760">
    <property type="component" value="Unassembled WGS sequence"/>
</dbReference>
<gene>
    <name evidence="2" type="ORF">Tco_1032797</name>
</gene>
<sequence>MTISRLKPAASSVPEDVLMHEESDFEAQDMGSDDEDSGSRHIPKVSLNQEWFKPLSKKERPATPKPAWSIPSSSLPVPNNNWASALASSFIPPPENSLLLQTDDIGVFIDWYNVSRPLPLGGPPRQVTIQTEFFFNKDLEYLRFGHKAVYAVEAAVLDEPGATEL</sequence>
<proteinExistence type="predicted"/>
<accession>A0ABQ5GE92</accession>